<keyword evidence="1" id="KW-0472">Membrane</keyword>
<keyword evidence="1" id="KW-0812">Transmembrane</keyword>
<accession>A0A3P6AH00</accession>
<dbReference type="EMBL" id="LS974618">
    <property type="protein sequence ID" value="CAG7895323.1"/>
    <property type="molecule type" value="Genomic_DNA"/>
</dbReference>
<gene>
    <name evidence="3" type="ORF">BRAA02T08471Z</name>
    <name evidence="2" type="ORF">BRAPAZ1V2_A02P42750.2</name>
</gene>
<proteinExistence type="predicted"/>
<feature type="transmembrane region" description="Helical" evidence="1">
    <location>
        <begin position="29"/>
        <end position="46"/>
    </location>
</feature>
<dbReference type="Gramene" id="A02p42750.2_BraZ1">
    <property type="protein sequence ID" value="A02p42750.2_BraZ1.CDS"/>
    <property type="gene ID" value="A02g42750.2_BraZ1"/>
</dbReference>
<protein>
    <submittedName>
        <fullName evidence="2">Uncharacterized protein</fullName>
    </submittedName>
</protein>
<organism evidence="3">
    <name type="scientific">Brassica campestris</name>
    <name type="common">Field mustard</name>
    <dbReference type="NCBI Taxonomy" id="3711"/>
    <lineage>
        <taxon>Eukaryota</taxon>
        <taxon>Viridiplantae</taxon>
        <taxon>Streptophyta</taxon>
        <taxon>Embryophyta</taxon>
        <taxon>Tracheophyta</taxon>
        <taxon>Spermatophyta</taxon>
        <taxon>Magnoliopsida</taxon>
        <taxon>eudicotyledons</taxon>
        <taxon>Gunneridae</taxon>
        <taxon>Pentapetalae</taxon>
        <taxon>rosids</taxon>
        <taxon>malvids</taxon>
        <taxon>Brassicales</taxon>
        <taxon>Brassicaceae</taxon>
        <taxon>Brassiceae</taxon>
        <taxon>Brassica</taxon>
    </lineage>
</organism>
<dbReference type="Proteomes" id="UP000694005">
    <property type="component" value="Chromosome A02"/>
</dbReference>
<name>A0A3P6AH00_BRACM</name>
<dbReference type="EMBL" id="LR031573">
    <property type="protein sequence ID" value="VDC91732.1"/>
    <property type="molecule type" value="Genomic_DNA"/>
</dbReference>
<evidence type="ECO:0000256" key="1">
    <source>
        <dbReference type="SAM" id="Phobius"/>
    </source>
</evidence>
<dbReference type="AlphaFoldDB" id="A0A3P6AH00"/>
<evidence type="ECO:0000313" key="3">
    <source>
        <dbReference type="EMBL" id="VDC91732.1"/>
    </source>
</evidence>
<evidence type="ECO:0000313" key="2">
    <source>
        <dbReference type="EMBL" id="CAG7895323.1"/>
    </source>
</evidence>
<sequence length="48" mass="5501">MEYTLTNKLNINKVRKKTEKIGYGEEPDLLAILTLWLGLVGEALLLQR</sequence>
<reference evidence="3" key="1">
    <citation type="submission" date="2018-11" db="EMBL/GenBank/DDBJ databases">
        <authorList>
            <consortium name="Genoscope - CEA"/>
            <person name="William W."/>
        </authorList>
    </citation>
    <scope>NUCLEOTIDE SEQUENCE</scope>
</reference>
<keyword evidence="1" id="KW-1133">Transmembrane helix</keyword>